<dbReference type="RefSeq" id="WP_064029743.1">
    <property type="nucleotide sequence ID" value="NZ_LUUK01000179.1"/>
</dbReference>
<dbReference type="Gene3D" id="3.30.70.1400">
    <property type="entry name" value="Aminomethyltransferase beta-barrel domains"/>
    <property type="match status" value="1"/>
</dbReference>
<evidence type="ECO:0000256" key="5">
    <source>
        <dbReference type="ARBA" id="ARBA00031395"/>
    </source>
</evidence>
<dbReference type="InterPro" id="IPR028896">
    <property type="entry name" value="GcvT/YgfZ/DmdA"/>
</dbReference>
<evidence type="ECO:0000259" key="8">
    <source>
        <dbReference type="Pfam" id="PF01571"/>
    </source>
</evidence>
<dbReference type="Gene3D" id="4.10.1250.10">
    <property type="entry name" value="Aminomethyltransferase fragment"/>
    <property type="match status" value="1"/>
</dbReference>
<dbReference type="InterPro" id="IPR029043">
    <property type="entry name" value="GcvT/YgfZ_C"/>
</dbReference>
<dbReference type="Pfam" id="PF01571">
    <property type="entry name" value="GCV_T"/>
    <property type="match status" value="1"/>
</dbReference>
<dbReference type="PIRSF" id="PIRSF006487">
    <property type="entry name" value="GcvT"/>
    <property type="match status" value="1"/>
</dbReference>
<keyword evidence="3" id="KW-0032">Aminotransferase</keyword>
<keyword evidence="4" id="KW-0808">Transferase</keyword>
<dbReference type="PANTHER" id="PTHR43757">
    <property type="entry name" value="AMINOMETHYLTRANSFERASE"/>
    <property type="match status" value="1"/>
</dbReference>
<protein>
    <recommendedName>
        <fullName evidence="2">aminomethyltransferase</fullName>
        <ecNumber evidence="2">2.1.2.10</ecNumber>
    </recommendedName>
    <alternativeName>
        <fullName evidence="5">Glycine cleavage system T protein</fullName>
    </alternativeName>
</protein>
<dbReference type="AlphaFoldDB" id="A0A177NH64"/>
<dbReference type="NCBIfam" id="NF001567">
    <property type="entry name" value="PRK00389.1"/>
    <property type="match status" value="1"/>
</dbReference>
<keyword evidence="11" id="KW-1185">Reference proteome</keyword>
<dbReference type="InterPro" id="IPR006222">
    <property type="entry name" value="GCVT_N"/>
</dbReference>
<dbReference type="Gene3D" id="2.40.30.110">
    <property type="entry name" value="Aminomethyltransferase beta-barrel domains"/>
    <property type="match status" value="1"/>
</dbReference>
<comment type="catalytic activity">
    <reaction evidence="6">
        <text>N(6)-[(R)-S(8)-aminomethyldihydrolipoyl]-L-lysyl-[protein] + (6S)-5,6,7,8-tetrahydrofolate = N(6)-[(R)-dihydrolipoyl]-L-lysyl-[protein] + (6R)-5,10-methylene-5,6,7,8-tetrahydrofolate + NH4(+)</text>
        <dbReference type="Rhea" id="RHEA:16945"/>
        <dbReference type="Rhea" id="RHEA-COMP:10475"/>
        <dbReference type="Rhea" id="RHEA-COMP:10492"/>
        <dbReference type="ChEBI" id="CHEBI:15636"/>
        <dbReference type="ChEBI" id="CHEBI:28938"/>
        <dbReference type="ChEBI" id="CHEBI:57453"/>
        <dbReference type="ChEBI" id="CHEBI:83100"/>
        <dbReference type="ChEBI" id="CHEBI:83143"/>
        <dbReference type="EC" id="2.1.2.10"/>
    </reaction>
</comment>
<dbReference type="GO" id="GO:0008483">
    <property type="term" value="F:transaminase activity"/>
    <property type="evidence" value="ECO:0007669"/>
    <property type="project" value="UniProtKB-KW"/>
</dbReference>
<feature type="domain" description="GCVT N-terminal" evidence="8">
    <location>
        <begin position="9"/>
        <end position="256"/>
    </location>
</feature>
<dbReference type="InterPro" id="IPR027266">
    <property type="entry name" value="TrmE/GcvT-like"/>
</dbReference>
<gene>
    <name evidence="10" type="primary">gcvT</name>
    <name evidence="10" type="ORF">A1355_08515</name>
</gene>
<evidence type="ECO:0000256" key="4">
    <source>
        <dbReference type="ARBA" id="ARBA00022679"/>
    </source>
</evidence>
<evidence type="ECO:0000259" key="9">
    <source>
        <dbReference type="Pfam" id="PF08669"/>
    </source>
</evidence>
<dbReference type="SUPFAM" id="SSF101790">
    <property type="entry name" value="Aminomethyltransferase beta-barrel domain"/>
    <property type="match status" value="1"/>
</dbReference>
<evidence type="ECO:0000256" key="3">
    <source>
        <dbReference type="ARBA" id="ARBA00022576"/>
    </source>
</evidence>
<dbReference type="Gene3D" id="3.30.1360.120">
    <property type="entry name" value="Probable tRNA modification gtpase trme, domain 1"/>
    <property type="match status" value="1"/>
</dbReference>
<comment type="caution">
    <text evidence="10">The sequence shown here is derived from an EMBL/GenBank/DDBJ whole genome shotgun (WGS) entry which is preliminary data.</text>
</comment>
<organism evidence="10 11">
    <name type="scientific">Methylomonas koyamae</name>
    <dbReference type="NCBI Taxonomy" id="702114"/>
    <lineage>
        <taxon>Bacteria</taxon>
        <taxon>Pseudomonadati</taxon>
        <taxon>Pseudomonadota</taxon>
        <taxon>Gammaproteobacteria</taxon>
        <taxon>Methylococcales</taxon>
        <taxon>Methylococcaceae</taxon>
        <taxon>Methylomonas</taxon>
    </lineage>
</organism>
<dbReference type="EC" id="2.1.2.10" evidence="2"/>
<dbReference type="GO" id="GO:0005960">
    <property type="term" value="C:glycine cleavage complex"/>
    <property type="evidence" value="ECO:0007669"/>
    <property type="project" value="InterPro"/>
</dbReference>
<evidence type="ECO:0000256" key="7">
    <source>
        <dbReference type="PIRSR" id="PIRSR006487-1"/>
    </source>
</evidence>
<dbReference type="NCBIfam" id="TIGR00528">
    <property type="entry name" value="gcvT"/>
    <property type="match status" value="1"/>
</dbReference>
<dbReference type="SUPFAM" id="SSF103025">
    <property type="entry name" value="Folate-binding domain"/>
    <property type="match status" value="1"/>
</dbReference>
<reference evidence="11" key="1">
    <citation type="submission" date="2016-03" db="EMBL/GenBank/DDBJ databases">
        <authorList>
            <person name="Heylen K."/>
            <person name="De Vos P."/>
            <person name="Vekeman B."/>
        </authorList>
    </citation>
    <scope>NUCLEOTIDE SEQUENCE [LARGE SCALE GENOMIC DNA]</scope>
    <source>
        <strain evidence="11">R-45383</strain>
    </source>
</reference>
<feature type="binding site" evidence="7">
    <location>
        <position position="195"/>
    </location>
    <ligand>
        <name>substrate</name>
    </ligand>
</feature>
<dbReference type="InterPro" id="IPR006223">
    <property type="entry name" value="GcvT"/>
</dbReference>
<dbReference type="PANTHER" id="PTHR43757:SF2">
    <property type="entry name" value="AMINOMETHYLTRANSFERASE, MITOCHONDRIAL"/>
    <property type="match status" value="1"/>
</dbReference>
<dbReference type="GO" id="GO:0006546">
    <property type="term" value="P:glycine catabolic process"/>
    <property type="evidence" value="ECO:0007669"/>
    <property type="project" value="InterPro"/>
</dbReference>
<evidence type="ECO:0000256" key="6">
    <source>
        <dbReference type="ARBA" id="ARBA00047665"/>
    </source>
</evidence>
<sequence>MSELKTTPLYDLHGRLGAKMTAFAGYRMPVQYRNGILREHRHCREQAGLFDISHMGQCLVLGKHAAEALDQLTPGGMTELTIGAQKYSVLTHPDGGVIDDIIVTRIPSGVSIVVNAGCKAGDFAYLQSVLPASCEFVEQSELALLALQGPSAATILEKLSPSASALKFMQVCDDDIAGIACHISRSGYTGEDGFELSVHVDDVERLAVLLLEQDGVAPIGLGARDTLRLEAGLCLYGHELSADISPVDAGLSWVFKQGHQDFPGSSIILPQLQHGPRRRRVGLSITGKMPVRDGAKLFAGERPVGVVTSGGYSPTLGRPIAMALVEAACSQVGTELLAQVRDQTVQASVCRLPFVPHRYRR</sequence>
<dbReference type="OrthoDB" id="9774591at2"/>
<dbReference type="Pfam" id="PF08669">
    <property type="entry name" value="GCV_T_C"/>
    <property type="match status" value="1"/>
</dbReference>
<accession>A0A177NH64</accession>
<evidence type="ECO:0000313" key="10">
    <source>
        <dbReference type="EMBL" id="OAI17202.1"/>
    </source>
</evidence>
<dbReference type="NCBIfam" id="NF010093">
    <property type="entry name" value="PRK13579.1"/>
    <property type="match status" value="1"/>
</dbReference>
<name>A0A177NH64_9GAMM</name>
<dbReference type="EMBL" id="LUUK01000179">
    <property type="protein sequence ID" value="OAI17202.1"/>
    <property type="molecule type" value="Genomic_DNA"/>
</dbReference>
<proteinExistence type="inferred from homology"/>
<comment type="similarity">
    <text evidence="1">Belongs to the GcvT family.</text>
</comment>
<dbReference type="InterPro" id="IPR013977">
    <property type="entry name" value="GcvT_C"/>
</dbReference>
<evidence type="ECO:0000256" key="1">
    <source>
        <dbReference type="ARBA" id="ARBA00008609"/>
    </source>
</evidence>
<evidence type="ECO:0000256" key="2">
    <source>
        <dbReference type="ARBA" id="ARBA00012616"/>
    </source>
</evidence>
<dbReference type="Proteomes" id="UP000077628">
    <property type="component" value="Unassembled WGS sequence"/>
</dbReference>
<dbReference type="STRING" id="702114.A1355_08515"/>
<evidence type="ECO:0000313" key="11">
    <source>
        <dbReference type="Proteomes" id="UP000077628"/>
    </source>
</evidence>
<dbReference type="GO" id="GO:0004047">
    <property type="term" value="F:aminomethyltransferase activity"/>
    <property type="evidence" value="ECO:0007669"/>
    <property type="project" value="UniProtKB-EC"/>
</dbReference>
<feature type="domain" description="Aminomethyltransferase C-terminal" evidence="9">
    <location>
        <begin position="278"/>
        <end position="355"/>
    </location>
</feature>